<evidence type="ECO:0000313" key="1">
    <source>
        <dbReference type="EMBL" id="KAK8865345.1"/>
    </source>
</evidence>
<protein>
    <submittedName>
        <fullName evidence="1">Uncharacterized protein</fullName>
    </submittedName>
</protein>
<reference evidence="1 2" key="1">
    <citation type="submission" date="2024-04" db="EMBL/GenBank/DDBJ databases">
        <title>Tritrichomonas musculus Genome.</title>
        <authorList>
            <person name="Alves-Ferreira E."/>
            <person name="Grigg M."/>
            <person name="Lorenzi H."/>
            <person name="Galac M."/>
        </authorList>
    </citation>
    <scope>NUCLEOTIDE SEQUENCE [LARGE SCALE GENOMIC DNA]</scope>
    <source>
        <strain evidence="1 2">EAF2021</strain>
    </source>
</reference>
<evidence type="ECO:0000313" key="2">
    <source>
        <dbReference type="Proteomes" id="UP001470230"/>
    </source>
</evidence>
<proteinExistence type="predicted"/>
<dbReference type="Proteomes" id="UP001470230">
    <property type="component" value="Unassembled WGS sequence"/>
</dbReference>
<keyword evidence="2" id="KW-1185">Reference proteome</keyword>
<gene>
    <name evidence="1" type="ORF">M9Y10_010886</name>
</gene>
<sequence length="88" mass="9925">MNKNKILVSKLFDREAKFNITDVSSPVTFTAICANNSQKACIIDYPSPSQTGFHLIRYTNCGGIIIIGRDFFLAEVILVEKEKTFKYS</sequence>
<organism evidence="1 2">
    <name type="scientific">Tritrichomonas musculus</name>
    <dbReference type="NCBI Taxonomy" id="1915356"/>
    <lineage>
        <taxon>Eukaryota</taxon>
        <taxon>Metamonada</taxon>
        <taxon>Parabasalia</taxon>
        <taxon>Tritrichomonadida</taxon>
        <taxon>Tritrichomonadidae</taxon>
        <taxon>Tritrichomonas</taxon>
    </lineage>
</organism>
<accession>A0ABR2IM16</accession>
<name>A0ABR2IM16_9EUKA</name>
<comment type="caution">
    <text evidence="1">The sequence shown here is derived from an EMBL/GenBank/DDBJ whole genome shotgun (WGS) entry which is preliminary data.</text>
</comment>
<dbReference type="EMBL" id="JAPFFF010000016">
    <property type="protein sequence ID" value="KAK8865345.1"/>
    <property type="molecule type" value="Genomic_DNA"/>
</dbReference>